<evidence type="ECO:0000256" key="4">
    <source>
        <dbReference type="ARBA" id="ARBA00022475"/>
    </source>
</evidence>
<dbReference type="InterPro" id="IPR002549">
    <property type="entry name" value="AI-2E-like"/>
</dbReference>
<feature type="transmembrane region" description="Helical" evidence="8">
    <location>
        <begin position="323"/>
        <end position="343"/>
    </location>
</feature>
<feature type="transmembrane region" description="Helical" evidence="8">
    <location>
        <begin position="156"/>
        <end position="176"/>
    </location>
</feature>
<evidence type="ECO:0000256" key="8">
    <source>
        <dbReference type="SAM" id="Phobius"/>
    </source>
</evidence>
<evidence type="ECO:0000256" key="6">
    <source>
        <dbReference type="ARBA" id="ARBA00022989"/>
    </source>
</evidence>
<name>A0A8A4ZJN9_9MICO</name>
<feature type="transmembrane region" description="Helical" evidence="8">
    <location>
        <begin position="216"/>
        <end position="247"/>
    </location>
</feature>
<protein>
    <submittedName>
        <fullName evidence="9">AI-2E family transporter</fullName>
    </submittedName>
</protein>
<evidence type="ECO:0000313" key="9">
    <source>
        <dbReference type="EMBL" id="QTE31581.1"/>
    </source>
</evidence>
<feature type="transmembrane region" description="Helical" evidence="8">
    <location>
        <begin position="298"/>
        <end position="317"/>
    </location>
</feature>
<keyword evidence="3" id="KW-0813">Transport</keyword>
<keyword evidence="5 8" id="KW-0812">Transmembrane</keyword>
<dbReference type="EMBL" id="CP071868">
    <property type="protein sequence ID" value="QTE31581.1"/>
    <property type="molecule type" value="Genomic_DNA"/>
</dbReference>
<evidence type="ECO:0000256" key="7">
    <source>
        <dbReference type="ARBA" id="ARBA00023136"/>
    </source>
</evidence>
<sequence>MAESLPRSVQVSAAWSWRLVVIVAATAGALWLISYFKVLVVAVLVALLLSVLLAPVATFLRERARFPRAVASATSVVALLGVVAGLLTLAGNSIANGFADLASQAEAGIETTTSWLAQGPLQLSATQIDGFVTQISDSLSANSSSLLSGALSVTTTLGHVATGALIALFCTLFFLIDGARVWAWLIGLLPNEAREPTHQAGRRGLVALGAYTRTQILVALVDAVGIGIGAAILQVPLALPLATLVFIGSFIPIVGALVTGAVAVLVALVAHGPLVALLMFAVVLLVQQIEGHVLQPLLMGHAVSLHPVAVILAVAGGTMAAGIVGALFAVPVVAVVNTVVLYLHGHDKYPELGTAPGLQLRGPA</sequence>
<evidence type="ECO:0000256" key="1">
    <source>
        <dbReference type="ARBA" id="ARBA00004651"/>
    </source>
</evidence>
<dbReference type="Proteomes" id="UP000663937">
    <property type="component" value="Chromosome"/>
</dbReference>
<feature type="transmembrane region" description="Helical" evidence="8">
    <location>
        <begin position="12"/>
        <end position="33"/>
    </location>
</feature>
<keyword evidence="6 8" id="KW-1133">Transmembrane helix</keyword>
<keyword evidence="4" id="KW-1003">Cell membrane</keyword>
<organism evidence="9 10">
    <name type="scientific">Pengzhenrongella sicca</name>
    <dbReference type="NCBI Taxonomy" id="2819238"/>
    <lineage>
        <taxon>Bacteria</taxon>
        <taxon>Bacillati</taxon>
        <taxon>Actinomycetota</taxon>
        <taxon>Actinomycetes</taxon>
        <taxon>Micrococcales</taxon>
        <taxon>Pengzhenrongella</taxon>
    </lineage>
</organism>
<reference evidence="9" key="1">
    <citation type="submission" date="2021-03" db="EMBL/GenBank/DDBJ databases">
        <title>Pengzhenrongella sicca gen. nov., sp. nov., a new member of suborder Micrococcineae isolated from High-Arctic tundra soil.</title>
        <authorList>
            <person name="Peng F."/>
        </authorList>
    </citation>
    <scope>NUCLEOTIDE SEQUENCE</scope>
    <source>
        <strain evidence="9">LRZ-2</strain>
    </source>
</reference>
<gene>
    <name evidence="9" type="ORF">J4E96_16230</name>
</gene>
<feature type="transmembrane region" description="Helical" evidence="8">
    <location>
        <begin position="69"/>
        <end position="90"/>
    </location>
</feature>
<dbReference type="GO" id="GO:0005886">
    <property type="term" value="C:plasma membrane"/>
    <property type="evidence" value="ECO:0007669"/>
    <property type="project" value="UniProtKB-SubCell"/>
</dbReference>
<dbReference type="GO" id="GO:0055085">
    <property type="term" value="P:transmembrane transport"/>
    <property type="evidence" value="ECO:0007669"/>
    <property type="project" value="TreeGrafter"/>
</dbReference>
<feature type="transmembrane region" description="Helical" evidence="8">
    <location>
        <begin position="253"/>
        <end position="286"/>
    </location>
</feature>
<dbReference type="Pfam" id="PF01594">
    <property type="entry name" value="AI-2E_transport"/>
    <property type="match status" value="1"/>
</dbReference>
<proteinExistence type="inferred from homology"/>
<evidence type="ECO:0000256" key="3">
    <source>
        <dbReference type="ARBA" id="ARBA00022448"/>
    </source>
</evidence>
<keyword evidence="10" id="KW-1185">Reference proteome</keyword>
<dbReference type="PANTHER" id="PTHR21716">
    <property type="entry name" value="TRANSMEMBRANE PROTEIN"/>
    <property type="match status" value="1"/>
</dbReference>
<evidence type="ECO:0000256" key="5">
    <source>
        <dbReference type="ARBA" id="ARBA00022692"/>
    </source>
</evidence>
<evidence type="ECO:0000313" key="10">
    <source>
        <dbReference type="Proteomes" id="UP000663937"/>
    </source>
</evidence>
<keyword evidence="7 8" id="KW-0472">Membrane</keyword>
<comment type="similarity">
    <text evidence="2">Belongs to the autoinducer-2 exporter (AI-2E) (TC 2.A.86) family.</text>
</comment>
<dbReference type="KEGG" id="psic:J4E96_16230"/>
<accession>A0A8A4ZJN9</accession>
<evidence type="ECO:0000256" key="2">
    <source>
        <dbReference type="ARBA" id="ARBA00009773"/>
    </source>
</evidence>
<dbReference type="PANTHER" id="PTHR21716:SF53">
    <property type="entry name" value="PERMEASE PERM-RELATED"/>
    <property type="match status" value="1"/>
</dbReference>
<dbReference type="AlphaFoldDB" id="A0A8A4ZJN9"/>
<comment type="subcellular location">
    <subcellularLocation>
        <location evidence="1">Cell membrane</location>
        <topology evidence="1">Multi-pass membrane protein</topology>
    </subcellularLocation>
</comment>
<feature type="transmembrane region" description="Helical" evidence="8">
    <location>
        <begin position="39"/>
        <end position="60"/>
    </location>
</feature>